<reference evidence="9 10" key="2">
    <citation type="submission" date="2019-01" db="EMBL/GenBank/DDBJ databases">
        <title>The decoding of complex shrimp genome reveals the adaptation for benthos swimmer, frequently molting mechanism and breeding impact on genome.</title>
        <authorList>
            <person name="Sun Y."/>
            <person name="Gao Y."/>
            <person name="Yu Y."/>
        </authorList>
    </citation>
    <scope>NUCLEOTIDE SEQUENCE [LARGE SCALE GENOMIC DNA]</scope>
    <source>
        <tissue evidence="9">Muscle</tissue>
    </source>
</reference>
<evidence type="ECO:0000256" key="1">
    <source>
        <dbReference type="ARBA" id="ARBA00004123"/>
    </source>
</evidence>
<dbReference type="InterPro" id="IPR040223">
    <property type="entry name" value="PAR_bZIP"/>
</dbReference>
<organism evidence="9 10">
    <name type="scientific">Penaeus vannamei</name>
    <name type="common">Whiteleg shrimp</name>
    <name type="synonym">Litopenaeus vannamei</name>
    <dbReference type="NCBI Taxonomy" id="6689"/>
    <lineage>
        <taxon>Eukaryota</taxon>
        <taxon>Metazoa</taxon>
        <taxon>Ecdysozoa</taxon>
        <taxon>Arthropoda</taxon>
        <taxon>Crustacea</taxon>
        <taxon>Multicrustacea</taxon>
        <taxon>Malacostraca</taxon>
        <taxon>Eumalacostraca</taxon>
        <taxon>Eucarida</taxon>
        <taxon>Decapoda</taxon>
        <taxon>Dendrobranchiata</taxon>
        <taxon>Penaeoidea</taxon>
        <taxon>Penaeidae</taxon>
        <taxon>Penaeus</taxon>
    </lineage>
</organism>
<evidence type="ECO:0000313" key="9">
    <source>
        <dbReference type="EMBL" id="ROT79489.1"/>
    </source>
</evidence>
<keyword evidence="3" id="KW-0805">Transcription regulation</keyword>
<feature type="domain" description="BZIP" evidence="8">
    <location>
        <begin position="126"/>
        <end position="183"/>
    </location>
</feature>
<feature type="region of interest" description="Disordered" evidence="7">
    <location>
        <begin position="1"/>
        <end position="43"/>
    </location>
</feature>
<dbReference type="GO" id="GO:0000981">
    <property type="term" value="F:DNA-binding transcription factor activity, RNA polymerase II-specific"/>
    <property type="evidence" value="ECO:0007669"/>
    <property type="project" value="TreeGrafter"/>
</dbReference>
<evidence type="ECO:0000256" key="2">
    <source>
        <dbReference type="ARBA" id="ARBA00006079"/>
    </source>
</evidence>
<dbReference type="SMART" id="SM00338">
    <property type="entry name" value="BRLZ"/>
    <property type="match status" value="1"/>
</dbReference>
<dbReference type="STRING" id="6689.A0A3R7N7S0"/>
<evidence type="ECO:0000256" key="7">
    <source>
        <dbReference type="SAM" id="MobiDB-lite"/>
    </source>
</evidence>
<dbReference type="PROSITE" id="PS50217">
    <property type="entry name" value="BZIP"/>
    <property type="match status" value="1"/>
</dbReference>
<dbReference type="PANTHER" id="PTHR11988">
    <property type="entry name" value="THYROTROPH EMBRYONIC FACTOR RELATED"/>
    <property type="match status" value="1"/>
</dbReference>
<keyword evidence="5" id="KW-0804">Transcription</keyword>
<accession>A0A3R7N7S0</accession>
<dbReference type="AlphaFoldDB" id="A0A3R7N7S0"/>
<keyword evidence="10" id="KW-1185">Reference proteome</keyword>
<reference evidence="9 10" key="1">
    <citation type="submission" date="2018-04" db="EMBL/GenBank/DDBJ databases">
        <authorList>
            <person name="Zhang X."/>
            <person name="Yuan J."/>
            <person name="Li F."/>
            <person name="Xiang J."/>
        </authorList>
    </citation>
    <scope>NUCLEOTIDE SEQUENCE [LARGE SCALE GENOMIC DNA]</scope>
    <source>
        <tissue evidence="9">Muscle</tissue>
    </source>
</reference>
<evidence type="ECO:0000256" key="5">
    <source>
        <dbReference type="ARBA" id="ARBA00023163"/>
    </source>
</evidence>
<comment type="subcellular location">
    <subcellularLocation>
        <location evidence="1">Nucleus</location>
    </subcellularLocation>
</comment>
<evidence type="ECO:0000313" key="10">
    <source>
        <dbReference type="Proteomes" id="UP000283509"/>
    </source>
</evidence>
<dbReference type="OrthoDB" id="6022300at2759"/>
<gene>
    <name evidence="9" type="ORF">C7M84_001787</name>
</gene>
<feature type="compositionally biased region" description="Low complexity" evidence="7">
    <location>
        <begin position="74"/>
        <end position="83"/>
    </location>
</feature>
<dbReference type="Gene3D" id="1.20.5.170">
    <property type="match status" value="1"/>
</dbReference>
<evidence type="ECO:0000256" key="6">
    <source>
        <dbReference type="ARBA" id="ARBA00023242"/>
    </source>
</evidence>
<comment type="caution">
    <text evidence="9">The sequence shown here is derived from an EMBL/GenBank/DDBJ whole genome shotgun (WGS) entry which is preliminary data.</text>
</comment>
<protein>
    <recommendedName>
        <fullName evidence="8">BZIP domain-containing protein</fullName>
    </recommendedName>
</protein>
<dbReference type="EMBL" id="QCYY01001234">
    <property type="protein sequence ID" value="ROT79489.1"/>
    <property type="molecule type" value="Genomic_DNA"/>
</dbReference>
<sequence>MGWLAARRGLRGGGSLGGGSGPGSLGGARGAMPGGMGGAQGEAVLNAESNEAYSRFRDQMLAQVTSAKARRSQASRTSSQGSGDARLADTAAEAHMDPSQEVWGRAGGQGEGRRVRRRGHAELHVDEAYWERRRKNNEAAKRSRDARRAKEDEIAIRAAFLEQENLKLRVEVASLKSETAKLRCMLYNS</sequence>
<dbReference type="FunFam" id="1.20.5.170:FF:000025">
    <property type="entry name" value="nuclear factor interleukin-3-regulated protein-like"/>
    <property type="match status" value="1"/>
</dbReference>
<keyword evidence="4" id="KW-0238">DNA-binding</keyword>
<keyword evidence="6" id="KW-0539">Nucleus</keyword>
<dbReference type="InterPro" id="IPR046347">
    <property type="entry name" value="bZIP_sf"/>
</dbReference>
<dbReference type="Pfam" id="PF07716">
    <property type="entry name" value="bZIP_2"/>
    <property type="match status" value="1"/>
</dbReference>
<proteinExistence type="inferred from homology"/>
<dbReference type="Proteomes" id="UP000283509">
    <property type="component" value="Unassembled WGS sequence"/>
</dbReference>
<dbReference type="GO" id="GO:0000978">
    <property type="term" value="F:RNA polymerase II cis-regulatory region sequence-specific DNA binding"/>
    <property type="evidence" value="ECO:0007669"/>
    <property type="project" value="TreeGrafter"/>
</dbReference>
<evidence type="ECO:0000256" key="3">
    <source>
        <dbReference type="ARBA" id="ARBA00023015"/>
    </source>
</evidence>
<feature type="region of interest" description="Disordered" evidence="7">
    <location>
        <begin position="63"/>
        <end position="119"/>
    </location>
</feature>
<dbReference type="SUPFAM" id="SSF57959">
    <property type="entry name" value="Leucine zipper domain"/>
    <property type="match status" value="1"/>
</dbReference>
<dbReference type="PANTHER" id="PTHR11988:SF56">
    <property type="entry name" value="TRANSCRIPTION FACTOR CES-2"/>
    <property type="match status" value="1"/>
</dbReference>
<dbReference type="GO" id="GO:0005634">
    <property type="term" value="C:nucleus"/>
    <property type="evidence" value="ECO:0007669"/>
    <property type="project" value="UniProtKB-SubCell"/>
</dbReference>
<dbReference type="InterPro" id="IPR004827">
    <property type="entry name" value="bZIP"/>
</dbReference>
<comment type="similarity">
    <text evidence="2">Belongs to the bZIP family. NFIL3 subfamily.</text>
</comment>
<name>A0A3R7N7S0_PENVA</name>
<dbReference type="CDD" id="cd14695">
    <property type="entry name" value="bZIP_HLF"/>
    <property type="match status" value="1"/>
</dbReference>
<feature type="compositionally biased region" description="Gly residues" evidence="7">
    <location>
        <begin position="11"/>
        <end position="40"/>
    </location>
</feature>
<evidence type="ECO:0000259" key="8">
    <source>
        <dbReference type="PROSITE" id="PS50217"/>
    </source>
</evidence>
<evidence type="ECO:0000256" key="4">
    <source>
        <dbReference type="ARBA" id="ARBA00023125"/>
    </source>
</evidence>